<dbReference type="InterPro" id="IPR000873">
    <property type="entry name" value="AMP-dep_synth/lig_dom"/>
</dbReference>
<feature type="domain" description="AMP-binding enzyme C-terminal" evidence="2">
    <location>
        <begin position="437"/>
        <end position="510"/>
    </location>
</feature>
<sequence length="538" mass="57160">MLRTDLIRPLTELLREHATRSGDKTAFADPGRSVTWADLDRRTARVAGHLADMGVRQSDRALLLVDNCVEAVESHLAVLRAGAISAPIHIGLEDGELAALLADSRATTVFTDSAHAVQVHRMRHDFPNLTIVLVDREGEELDDELPLYPLFSELAEIEPESPAEGDLDLDDLSFLTYTAGVTGAPRAVLFSQRNVMWAIAACYAPILGLGPDDRVACPLPLAHGITQQVAVIGVVATGATGWLAPTAAEDLSDLMANKTALLADLAAQRITFVAGIPSTYQDLLWAAENLDVDLPDLRIALVAGASSVTALRTRFEERFGRGLLDSYMTTETTGPVAVTWPADSRVDAACGLPIPGVNVRVIDQRTGKDAGVGQEGELWVSGPNVTAGGYHNQAAAIIDGWFHTGDLATRDAHGYLTITGRVAELITRGAEPVNPREIEHVLLGVDGVAAAVVVGELDEALGEVPVAYLQTGPDGVDPAAVFAACRALSPAKTPVKLYRVAELPRVRAGKPARLALRDLTAELIAVQSVESGTRTDPR</sequence>
<name>A0ABV9S3H2_9PSEU</name>
<dbReference type="InterPro" id="IPR045851">
    <property type="entry name" value="AMP-bd_C_sf"/>
</dbReference>
<dbReference type="InterPro" id="IPR050237">
    <property type="entry name" value="ATP-dep_AMP-bd_enzyme"/>
</dbReference>
<reference evidence="4" key="1">
    <citation type="journal article" date="2019" name="Int. J. Syst. Evol. Microbiol.">
        <title>The Global Catalogue of Microorganisms (GCM) 10K type strain sequencing project: providing services to taxonomists for standard genome sequencing and annotation.</title>
        <authorList>
            <consortium name="The Broad Institute Genomics Platform"/>
            <consortium name="The Broad Institute Genome Sequencing Center for Infectious Disease"/>
            <person name="Wu L."/>
            <person name="Ma J."/>
        </authorList>
    </citation>
    <scope>NUCLEOTIDE SEQUENCE [LARGE SCALE GENOMIC DNA]</scope>
    <source>
        <strain evidence="4">ZS-22-S1</strain>
    </source>
</reference>
<dbReference type="Pfam" id="PF13193">
    <property type="entry name" value="AMP-binding_C"/>
    <property type="match status" value="1"/>
</dbReference>
<proteinExistence type="predicted"/>
<feature type="domain" description="AMP-dependent synthetase/ligase" evidence="1">
    <location>
        <begin position="14"/>
        <end position="388"/>
    </location>
</feature>
<protein>
    <submittedName>
        <fullName evidence="3">Class I adenylate-forming enzyme family protein</fullName>
    </submittedName>
</protein>
<accession>A0ABV9S3H2</accession>
<dbReference type="Pfam" id="PF00501">
    <property type="entry name" value="AMP-binding"/>
    <property type="match status" value="1"/>
</dbReference>
<organism evidence="3 4">
    <name type="scientific">Actinophytocola glycyrrhizae</name>
    <dbReference type="NCBI Taxonomy" id="2044873"/>
    <lineage>
        <taxon>Bacteria</taxon>
        <taxon>Bacillati</taxon>
        <taxon>Actinomycetota</taxon>
        <taxon>Actinomycetes</taxon>
        <taxon>Pseudonocardiales</taxon>
        <taxon>Pseudonocardiaceae</taxon>
    </lineage>
</organism>
<comment type="caution">
    <text evidence="3">The sequence shown here is derived from an EMBL/GenBank/DDBJ whole genome shotgun (WGS) entry which is preliminary data.</text>
</comment>
<dbReference type="Gene3D" id="3.30.300.30">
    <property type="match status" value="1"/>
</dbReference>
<gene>
    <name evidence="3" type="ORF">ACFPCV_18435</name>
</gene>
<dbReference type="Proteomes" id="UP001595859">
    <property type="component" value="Unassembled WGS sequence"/>
</dbReference>
<dbReference type="InterPro" id="IPR042099">
    <property type="entry name" value="ANL_N_sf"/>
</dbReference>
<dbReference type="InterPro" id="IPR025110">
    <property type="entry name" value="AMP-bd_C"/>
</dbReference>
<dbReference type="PANTHER" id="PTHR43767:SF12">
    <property type="entry name" value="AMP-DEPENDENT SYNTHETASE AND LIGASE"/>
    <property type="match status" value="1"/>
</dbReference>
<evidence type="ECO:0000313" key="3">
    <source>
        <dbReference type="EMBL" id="MFC4855494.1"/>
    </source>
</evidence>
<keyword evidence="4" id="KW-1185">Reference proteome</keyword>
<evidence type="ECO:0000313" key="4">
    <source>
        <dbReference type="Proteomes" id="UP001595859"/>
    </source>
</evidence>
<dbReference type="SUPFAM" id="SSF56801">
    <property type="entry name" value="Acetyl-CoA synthetase-like"/>
    <property type="match status" value="1"/>
</dbReference>
<evidence type="ECO:0000259" key="1">
    <source>
        <dbReference type="Pfam" id="PF00501"/>
    </source>
</evidence>
<dbReference type="PANTHER" id="PTHR43767">
    <property type="entry name" value="LONG-CHAIN-FATTY-ACID--COA LIGASE"/>
    <property type="match status" value="1"/>
</dbReference>
<dbReference type="EMBL" id="JBHSIS010000007">
    <property type="protein sequence ID" value="MFC4855494.1"/>
    <property type="molecule type" value="Genomic_DNA"/>
</dbReference>
<evidence type="ECO:0000259" key="2">
    <source>
        <dbReference type="Pfam" id="PF13193"/>
    </source>
</evidence>
<dbReference type="RefSeq" id="WP_378057440.1">
    <property type="nucleotide sequence ID" value="NZ_JBHSIS010000007.1"/>
</dbReference>
<dbReference type="Gene3D" id="3.40.50.12780">
    <property type="entry name" value="N-terminal domain of ligase-like"/>
    <property type="match status" value="1"/>
</dbReference>